<feature type="compositionally biased region" description="Basic and acidic residues" evidence="2">
    <location>
        <begin position="16"/>
        <end position="26"/>
    </location>
</feature>
<reference evidence="3" key="1">
    <citation type="submission" date="2025-08" db="UniProtKB">
        <authorList>
            <consortium name="Ensembl"/>
        </authorList>
    </citation>
    <scope>IDENTIFICATION</scope>
</reference>
<gene>
    <name evidence="3" type="primary">ccdc166</name>
</gene>
<dbReference type="Ensembl" id="ENSGMOT00000053302.1">
    <property type="protein sequence ID" value="ENSGMOP00000059476.1"/>
    <property type="gene ID" value="ENSGMOG00000026263.1"/>
</dbReference>
<name>A0A8C5CCS5_GADMO</name>
<sequence length="264" mass="30960">MAPKKKKSGKKSAPKKVGEGKNAEQDRAREALLHIEYEKLRDMWNNLKNRKEWLICENQSLQREVDQTRLESQEYIAYQSKRHQRLQSLMGSSTDQPGHMDLKRQGEELQGRTNELMKQLTEKETELVHLDAELRALSQYKGAEQQCVSRLGELRAERPGLQRHHRDVLRGLQAHLLSERERSEGRARQAFHTAVLTASREVLLSQQSHNKQVLEENERLIAELQQLIEKARLLRDRQGHLRTTRDPLLLEREYTSALMRRRDP</sequence>
<evidence type="ECO:0000256" key="2">
    <source>
        <dbReference type="SAM" id="MobiDB-lite"/>
    </source>
</evidence>
<organism evidence="3 4">
    <name type="scientific">Gadus morhua</name>
    <name type="common">Atlantic cod</name>
    <dbReference type="NCBI Taxonomy" id="8049"/>
    <lineage>
        <taxon>Eukaryota</taxon>
        <taxon>Metazoa</taxon>
        <taxon>Chordata</taxon>
        <taxon>Craniata</taxon>
        <taxon>Vertebrata</taxon>
        <taxon>Euteleostomi</taxon>
        <taxon>Actinopterygii</taxon>
        <taxon>Neopterygii</taxon>
        <taxon>Teleostei</taxon>
        <taxon>Neoteleostei</taxon>
        <taxon>Acanthomorphata</taxon>
        <taxon>Zeiogadaria</taxon>
        <taxon>Gadariae</taxon>
        <taxon>Gadiformes</taxon>
        <taxon>Gadoidei</taxon>
        <taxon>Gadidae</taxon>
        <taxon>Gadus</taxon>
    </lineage>
</organism>
<dbReference type="GeneTree" id="ENSGT00960000187089"/>
<proteinExistence type="predicted"/>
<keyword evidence="1" id="KW-0175">Coiled coil</keyword>
<keyword evidence="4" id="KW-1185">Reference proteome</keyword>
<dbReference type="PANTHER" id="PTHR14845">
    <property type="entry name" value="COILED-COIL DOMAIN-CONTAINING 166"/>
    <property type="match status" value="1"/>
</dbReference>
<reference evidence="3" key="2">
    <citation type="submission" date="2025-09" db="UniProtKB">
        <authorList>
            <consortium name="Ensembl"/>
        </authorList>
    </citation>
    <scope>IDENTIFICATION</scope>
</reference>
<dbReference type="Proteomes" id="UP000694546">
    <property type="component" value="Chromosome 17"/>
</dbReference>
<evidence type="ECO:0000313" key="3">
    <source>
        <dbReference type="Ensembl" id="ENSGMOP00000059476.1"/>
    </source>
</evidence>
<evidence type="ECO:0000313" key="4">
    <source>
        <dbReference type="Proteomes" id="UP000694546"/>
    </source>
</evidence>
<accession>A0A8C5CCS5</accession>
<dbReference type="PANTHER" id="PTHR14845:SF0">
    <property type="entry name" value="DUF4515 DOMAIN-CONTAINING PROTEIN"/>
    <property type="match status" value="1"/>
</dbReference>
<dbReference type="OMA" id="HHTRRQL"/>
<feature type="compositionally biased region" description="Basic residues" evidence="2">
    <location>
        <begin position="1"/>
        <end position="14"/>
    </location>
</feature>
<feature type="coiled-coil region" evidence="1">
    <location>
        <begin position="210"/>
        <end position="237"/>
    </location>
</feature>
<evidence type="ECO:0000256" key="1">
    <source>
        <dbReference type="SAM" id="Coils"/>
    </source>
</evidence>
<dbReference type="AlphaFoldDB" id="A0A8C5CCS5"/>
<feature type="region of interest" description="Disordered" evidence="2">
    <location>
        <begin position="1"/>
        <end position="26"/>
    </location>
</feature>
<protein>
    <submittedName>
        <fullName evidence="3">Coiled-coil domain containing 166</fullName>
    </submittedName>
</protein>